<dbReference type="InterPro" id="IPR025305">
    <property type="entry name" value="UCH_repeat_domain"/>
</dbReference>
<dbReference type="STRING" id="294747.C5M3L7"/>
<dbReference type="GO" id="GO:0061136">
    <property type="term" value="P:regulation of proteasomal protein catabolic process"/>
    <property type="evidence" value="ECO:0007669"/>
    <property type="project" value="TreeGrafter"/>
</dbReference>
<dbReference type="FunFam" id="3.90.70.10:FF:000176">
    <property type="entry name" value="Ubiquitin-specific protease"/>
    <property type="match status" value="1"/>
</dbReference>
<evidence type="ECO:0000256" key="6">
    <source>
        <dbReference type="ARBA" id="ARBA00022807"/>
    </source>
</evidence>
<dbReference type="PROSITE" id="PS00972">
    <property type="entry name" value="USP_1"/>
    <property type="match status" value="1"/>
</dbReference>
<dbReference type="PANTHER" id="PTHR43982">
    <property type="entry name" value="UBIQUITIN CARBOXYL-TERMINAL HYDROLASE"/>
    <property type="match status" value="1"/>
</dbReference>
<dbReference type="Gene3D" id="3.90.70.10">
    <property type="entry name" value="Cysteine proteinases"/>
    <property type="match status" value="2"/>
</dbReference>
<accession>C5M3L7</accession>
<feature type="compositionally biased region" description="Acidic residues" evidence="12">
    <location>
        <begin position="927"/>
        <end position="939"/>
    </location>
</feature>
<feature type="coiled-coil region" evidence="11">
    <location>
        <begin position="1123"/>
        <end position="1150"/>
    </location>
</feature>
<dbReference type="Proteomes" id="UP000002037">
    <property type="component" value="Unassembled WGS sequence"/>
</dbReference>
<dbReference type="eggNOG" id="KOG1863">
    <property type="taxonomic scope" value="Eukaryota"/>
</dbReference>
<evidence type="ECO:0000256" key="10">
    <source>
        <dbReference type="ARBA" id="ARBA00042737"/>
    </source>
</evidence>
<evidence type="ECO:0000313" key="14">
    <source>
        <dbReference type="EMBL" id="EER35917.1"/>
    </source>
</evidence>
<dbReference type="InterPro" id="IPR001394">
    <property type="entry name" value="Peptidase_C19_UCH"/>
</dbReference>
<keyword evidence="4" id="KW-0833">Ubl conjugation pathway</keyword>
<dbReference type="InterPro" id="IPR044635">
    <property type="entry name" value="UBP14-like"/>
</dbReference>
<dbReference type="GeneID" id="8296125"/>
<dbReference type="EMBL" id="GG692395">
    <property type="protein sequence ID" value="EER35917.1"/>
    <property type="molecule type" value="Genomic_DNA"/>
</dbReference>
<evidence type="ECO:0000256" key="1">
    <source>
        <dbReference type="ARBA" id="ARBA00000707"/>
    </source>
</evidence>
<dbReference type="MEROPS" id="C19.003"/>
<keyword evidence="15" id="KW-1185">Reference proteome</keyword>
<dbReference type="InterPro" id="IPR028889">
    <property type="entry name" value="USP"/>
</dbReference>
<sequence length="1308" mass="150935">MSSENYKDFSSSSCSTSNPDNQIDNDSDDESPVSVQTNNSPENPPNQFHSNNPFRSSASAISESSHESTPVSQPPPPPKRQPEPQHLRTKIPNQELLKYPFKTLNRILDDLKWTVPVKEMYNFSLLNSKPIDYSEELSRVVDSSILPFDTLILNNDVDYCKSVEKLEFPDTQQVLYIMRGLLSDKKKKVYHFRILALETNSNPFVTKIIDKHNYHVIPKSRVSDHDLKLLQDDSNEFESIIDDSFYRSLNSPNGQILRVTLFDSEFSKEDLIPLTDEKIIKERYLEGVERHPNLSPETIPNSTHCIKTLIKVLKGPVMLKSSDIIKTISLKNTVMDAQIDVNLLFDKLSFTSNGDEVVPPNLNESHGLRESYIRKILELIYFAKNLSVSSNEFQSQYSFSENMSQIFNTIVEFDKHTSVTNFSSNYSNRFPFFINLSASAYFPDELIIKCFELTVQSDRANSLYYVDSLKQIRNFRHSSSNGYSNTKLDSYFRQHELIGFSDYLESMKIIGLAVENNDIDSIDDDVIIAMYRTQIKNDSRNYQYFNDHLRKIAKIKNSEKLTDFIHEELLPESLALEELSIEEITEDDVVITAYEFKLDDLLQRNGFNTESNEVVLLNKALLSVAVYRKSFILLNYLETKLPDCVKIPAMDDLTIHKAYELLGINNKANESEIINAFQTKSVKESDVRLLRSAFRLIAEFKKSEILFSFIKTGKIDTSLLPAENWPAGLDNIGNTCYLNSLLQYYFCIKPLRDLILTFNENDYKSDDYSEDRKVGGRKVEKSEVQRSSQFIYQLRRLFEEMIYSNQRCVEPNKELAYLSFLPLSQPVNFRQHEKSTKSTEATEANVIEVKIDEDDDNNLIIEHKEEQTGLPSAADDTGNANDVTMIDEETEPVTNAGGSYDDAILVDMGEGTPQPPTLPPREQNGDNNDDVDDDDEELETPGTSSDDDHNLSLPKILPISTDQIESTIEVGRQQDVTECIENVIYQIETALPPESLDKDGEQYDLIKKLFYGKTKQTITPLDKSLKSRVSFERFFSLIINVSDHPKSIYDALDYYFNDDIVKLEEGLVKKSITISELPQILQFHVQRVMFDRERLMAYKSIEPIPFSDKIYLDRYLDTDDEEILSKRNQVFEWKKEIKQLQDEKAKLLKTDEDTSLNIIDNLKITKKYLEKRIILDDSLSIDLTTIQIIQSEIDNLSSKLLTIDSQIEKINHSINNQFTDYKEVCYDIFAIFIHRGEASYGHYWIYIKDPHNRDIFRKYNDEIVTEVPSSEVFNFLETNTATPYYIVYVKDELELNYIEPLKREIKQT</sequence>
<evidence type="ECO:0000256" key="5">
    <source>
        <dbReference type="ARBA" id="ARBA00022801"/>
    </source>
</evidence>
<dbReference type="InterPro" id="IPR038765">
    <property type="entry name" value="Papain-like_cys_pep_sf"/>
</dbReference>
<feature type="compositionally biased region" description="Low complexity" evidence="12">
    <location>
        <begin position="56"/>
        <end position="71"/>
    </location>
</feature>
<name>C5M3L7_CANTT</name>
<dbReference type="GO" id="GO:0043161">
    <property type="term" value="P:proteasome-mediated ubiquitin-dependent protein catabolic process"/>
    <property type="evidence" value="ECO:0007669"/>
    <property type="project" value="InterPro"/>
</dbReference>
<dbReference type="GO" id="GO:0070628">
    <property type="term" value="F:proteasome binding"/>
    <property type="evidence" value="ECO:0007669"/>
    <property type="project" value="TreeGrafter"/>
</dbReference>
<dbReference type="Pfam" id="PF13446">
    <property type="entry name" value="RPT"/>
    <property type="match status" value="3"/>
</dbReference>
<keyword evidence="5" id="KW-0378">Hydrolase</keyword>
<organism evidence="14 15">
    <name type="scientific">Candida tropicalis (strain ATCC MYA-3404 / T1)</name>
    <name type="common">Yeast</name>
    <dbReference type="NCBI Taxonomy" id="294747"/>
    <lineage>
        <taxon>Eukaryota</taxon>
        <taxon>Fungi</taxon>
        <taxon>Dikarya</taxon>
        <taxon>Ascomycota</taxon>
        <taxon>Saccharomycotina</taxon>
        <taxon>Pichiomycetes</taxon>
        <taxon>Debaryomycetaceae</taxon>
        <taxon>Candida/Lodderomyces clade</taxon>
        <taxon>Candida</taxon>
    </lineage>
</organism>
<evidence type="ECO:0000256" key="8">
    <source>
        <dbReference type="ARBA" id="ARBA00041732"/>
    </source>
</evidence>
<dbReference type="SUPFAM" id="SSF54001">
    <property type="entry name" value="Cysteine proteinases"/>
    <property type="match status" value="1"/>
</dbReference>
<feature type="domain" description="USP" evidence="13">
    <location>
        <begin position="727"/>
        <end position="1291"/>
    </location>
</feature>
<evidence type="ECO:0000256" key="12">
    <source>
        <dbReference type="SAM" id="MobiDB-lite"/>
    </source>
</evidence>
<dbReference type="CDD" id="cd02666">
    <property type="entry name" value="Peptidase_C19J"/>
    <property type="match status" value="1"/>
</dbReference>
<feature type="region of interest" description="Disordered" evidence="12">
    <location>
        <begin position="1"/>
        <end position="92"/>
    </location>
</feature>
<dbReference type="VEuPathDB" id="FungiDB:CTRG_00656"/>
<dbReference type="PANTHER" id="PTHR43982:SF6">
    <property type="entry name" value="UBIQUITIN CARBOXYL-TERMINAL HYDROLASE 2-RELATED"/>
    <property type="match status" value="1"/>
</dbReference>
<evidence type="ECO:0000256" key="9">
    <source>
        <dbReference type="ARBA" id="ARBA00042236"/>
    </source>
</evidence>
<keyword evidence="3" id="KW-0645">Protease</keyword>
<evidence type="ECO:0000313" key="15">
    <source>
        <dbReference type="Proteomes" id="UP000002037"/>
    </source>
</evidence>
<evidence type="ECO:0000256" key="4">
    <source>
        <dbReference type="ARBA" id="ARBA00022786"/>
    </source>
</evidence>
<feature type="region of interest" description="Disordered" evidence="12">
    <location>
        <begin position="888"/>
        <end position="953"/>
    </location>
</feature>
<protein>
    <recommendedName>
        <fullName evidence="7">Ubiquitin carboxyl-terminal hydrolase 2</fullName>
        <ecNumber evidence="2">3.4.19.12</ecNumber>
    </recommendedName>
    <alternativeName>
        <fullName evidence="9">Deubiquitinating enzyme 2</fullName>
    </alternativeName>
    <alternativeName>
        <fullName evidence="8">Ubiquitin thioesterase 2</fullName>
    </alternativeName>
    <alternativeName>
        <fullName evidence="10">Ubiquitin-specific-processing protease 2</fullName>
    </alternativeName>
</protein>
<dbReference type="GO" id="GO:0004843">
    <property type="term" value="F:cysteine-type deubiquitinase activity"/>
    <property type="evidence" value="ECO:0007669"/>
    <property type="project" value="UniProtKB-EC"/>
</dbReference>
<keyword evidence="11" id="KW-0175">Coiled coil</keyword>
<reference evidence="14 15" key="1">
    <citation type="journal article" date="2009" name="Nature">
        <title>Evolution of pathogenicity and sexual reproduction in eight Candida genomes.</title>
        <authorList>
            <person name="Butler G."/>
            <person name="Rasmussen M.D."/>
            <person name="Lin M.F."/>
            <person name="Santos M.A."/>
            <person name="Sakthikumar S."/>
            <person name="Munro C.A."/>
            <person name="Rheinbay E."/>
            <person name="Grabherr M."/>
            <person name="Forche A."/>
            <person name="Reedy J.L."/>
            <person name="Agrafioti I."/>
            <person name="Arnaud M.B."/>
            <person name="Bates S."/>
            <person name="Brown A.J."/>
            <person name="Brunke S."/>
            <person name="Costanzo M.C."/>
            <person name="Fitzpatrick D.A."/>
            <person name="de Groot P.W."/>
            <person name="Harris D."/>
            <person name="Hoyer L.L."/>
            <person name="Hube B."/>
            <person name="Klis F.M."/>
            <person name="Kodira C."/>
            <person name="Lennard N."/>
            <person name="Logue M.E."/>
            <person name="Martin R."/>
            <person name="Neiman A.M."/>
            <person name="Nikolaou E."/>
            <person name="Quail M.A."/>
            <person name="Quinn J."/>
            <person name="Santos M.C."/>
            <person name="Schmitzberger F.F."/>
            <person name="Sherlock G."/>
            <person name="Shah P."/>
            <person name="Silverstein K.A."/>
            <person name="Skrzypek M.S."/>
            <person name="Soll D."/>
            <person name="Staggs R."/>
            <person name="Stansfield I."/>
            <person name="Stumpf M.P."/>
            <person name="Sudbery P.E."/>
            <person name="Srikantha T."/>
            <person name="Zeng Q."/>
            <person name="Berman J."/>
            <person name="Berriman M."/>
            <person name="Heitman J."/>
            <person name="Gow N.A."/>
            <person name="Lorenz M.C."/>
            <person name="Birren B.W."/>
            <person name="Kellis M."/>
            <person name="Cuomo C.A."/>
        </authorList>
    </citation>
    <scope>NUCLEOTIDE SEQUENCE [LARGE SCALE GENOMIC DNA]</scope>
    <source>
        <strain evidence="15">ATCC MYA-3404 / T1</strain>
    </source>
</reference>
<dbReference type="OrthoDB" id="2420415at2759"/>
<evidence type="ECO:0000256" key="11">
    <source>
        <dbReference type="SAM" id="Coils"/>
    </source>
</evidence>
<dbReference type="PROSITE" id="PS50235">
    <property type="entry name" value="USP_3"/>
    <property type="match status" value="1"/>
</dbReference>
<comment type="catalytic activity">
    <reaction evidence="1">
        <text>Thiol-dependent hydrolysis of ester, thioester, amide, peptide and isopeptide bonds formed by the C-terminal Gly of ubiquitin (a 76-residue protein attached to proteins as an intracellular targeting signal).</text>
        <dbReference type="EC" id="3.4.19.12"/>
    </reaction>
</comment>
<gene>
    <name evidence="14" type="ORF">CTRG_00656</name>
</gene>
<evidence type="ECO:0000256" key="7">
    <source>
        <dbReference type="ARBA" id="ARBA00040966"/>
    </source>
</evidence>
<evidence type="ECO:0000259" key="13">
    <source>
        <dbReference type="PROSITE" id="PS50235"/>
    </source>
</evidence>
<dbReference type="EC" id="3.4.19.12" evidence="2"/>
<proteinExistence type="predicted"/>
<evidence type="ECO:0000256" key="2">
    <source>
        <dbReference type="ARBA" id="ARBA00012759"/>
    </source>
</evidence>
<dbReference type="HOGENOM" id="CLU_003155_1_0_1"/>
<dbReference type="InterPro" id="IPR018200">
    <property type="entry name" value="USP_CS"/>
</dbReference>
<dbReference type="Pfam" id="PF00443">
    <property type="entry name" value="UCH"/>
    <property type="match status" value="1"/>
</dbReference>
<dbReference type="GO" id="GO:0016579">
    <property type="term" value="P:protein deubiquitination"/>
    <property type="evidence" value="ECO:0007669"/>
    <property type="project" value="InterPro"/>
</dbReference>
<dbReference type="KEGG" id="ctp:CTRG_00656"/>
<dbReference type="RefSeq" id="XP_002545875.1">
    <property type="nucleotide sequence ID" value="XM_002545829.1"/>
</dbReference>
<feature type="compositionally biased region" description="Polar residues" evidence="12">
    <location>
        <begin position="33"/>
        <end position="55"/>
    </location>
</feature>
<evidence type="ECO:0000256" key="3">
    <source>
        <dbReference type="ARBA" id="ARBA00022670"/>
    </source>
</evidence>
<keyword evidence="6" id="KW-0788">Thiol protease</keyword>